<evidence type="ECO:0000256" key="4">
    <source>
        <dbReference type="ARBA" id="ARBA00022989"/>
    </source>
</evidence>
<dbReference type="InterPro" id="IPR050964">
    <property type="entry name" value="Striated_Muscle_Regulatory"/>
</dbReference>
<comment type="caution">
    <text evidence="9">The sequence shown here is derived from an EMBL/GenBank/DDBJ whole genome shotgun (WGS) entry which is preliminary data.</text>
</comment>
<feature type="domain" description="Fibronectin type-III" evidence="8">
    <location>
        <begin position="146"/>
        <end position="240"/>
    </location>
</feature>
<sequence>MNITAREANIQHLKPNTEYIFRIRAYNSYGPSVAFAESRITTDRDVDVPSPAINVRAIPMSPDSILVQWDPPRYPKGTIVKYLIIYYEVGANGEHRVESPTLSYMLNGLEKYRDYSFRVVAYNENGEGMSTEEFVARTFSDRPDGPPQNFTLETASSTSIIVRWEPPALELQNGVITGYKIRYRKRERKGGSTQTTDGNRRLYALTDLKKDTEYEVRISALTVNGSGVVTPWHRATTYRDDLDESVVPPPPRKVRVTPHHDSIRVSWSAPPPESKILVRGYTLGYGKGVPDVYKITLDADEHVYTIKNLKPTSEYVITVRAFNNRGDGEIKYQTATTSKQTVPEQTTPMMPPVGLKAIVLSSTTVVLIWTDTSLGQNQIVMDNRYYTVRYKALPGNNNRKFRYSNSSDLNAHIDGLKPYTKYEFSVKVIKGRRQSTWSLSVINTTQEAKPGSNPRDLTPVGMEGKPTAVTLNWQPPSKPNGQITGYLVFYTTDMSKQDFDWVVEGVLGDELSKTISGLTVDTTYYFKVQARNNQGYGPVSNIIIYKTPKGDGTGGGVIHPQFKTDFTGEIPDTAGQPAIAMVTALPNGGLQSMDPHSGIPHARPGFPRTQYNMQYTTGPRVNAGDLPQPSPMKPQQSPYKKPTPPVASVPIKPRAAMPPIMSTPKAPDVILKPGKEDPDLQKSVSTEELTAEMANLDCLMKDLNAITQQDFEC</sequence>
<dbReference type="InterPro" id="IPR010560">
    <property type="entry name" value="Neogenin_C"/>
</dbReference>
<dbReference type="InterPro" id="IPR036116">
    <property type="entry name" value="FN3_sf"/>
</dbReference>
<feature type="domain" description="Fibronectin type-III" evidence="8">
    <location>
        <begin position="51"/>
        <end position="141"/>
    </location>
</feature>
<feature type="region of interest" description="Disordered" evidence="7">
    <location>
        <begin position="617"/>
        <end position="681"/>
    </location>
</feature>
<evidence type="ECO:0000313" key="9">
    <source>
        <dbReference type="EMBL" id="KAJ8311643.1"/>
    </source>
</evidence>
<organism evidence="9 10">
    <name type="scientific">Tegillarca granosa</name>
    <name type="common">Malaysian cockle</name>
    <name type="synonym">Anadara granosa</name>
    <dbReference type="NCBI Taxonomy" id="220873"/>
    <lineage>
        <taxon>Eukaryota</taxon>
        <taxon>Metazoa</taxon>
        <taxon>Spiralia</taxon>
        <taxon>Lophotrochozoa</taxon>
        <taxon>Mollusca</taxon>
        <taxon>Bivalvia</taxon>
        <taxon>Autobranchia</taxon>
        <taxon>Pteriomorphia</taxon>
        <taxon>Arcoida</taxon>
        <taxon>Arcoidea</taxon>
        <taxon>Arcidae</taxon>
        <taxon>Tegillarca</taxon>
    </lineage>
</organism>
<evidence type="ECO:0000259" key="8">
    <source>
        <dbReference type="PROSITE" id="PS50853"/>
    </source>
</evidence>
<evidence type="ECO:0000256" key="5">
    <source>
        <dbReference type="ARBA" id="ARBA00023136"/>
    </source>
</evidence>
<dbReference type="Proteomes" id="UP001217089">
    <property type="component" value="Unassembled WGS sequence"/>
</dbReference>
<keyword evidence="5" id="KW-0472">Membrane</keyword>
<protein>
    <recommendedName>
        <fullName evidence="8">Fibronectin type-III domain-containing protein</fullName>
    </recommendedName>
</protein>
<feature type="domain" description="Fibronectin type-III" evidence="8">
    <location>
        <begin position="453"/>
        <end position="550"/>
    </location>
</feature>
<proteinExistence type="predicted"/>
<dbReference type="Pfam" id="PF00041">
    <property type="entry name" value="fn3"/>
    <property type="match status" value="5"/>
</dbReference>
<dbReference type="Pfam" id="PF06583">
    <property type="entry name" value="Neogenin_C"/>
    <property type="match status" value="1"/>
</dbReference>
<evidence type="ECO:0000256" key="1">
    <source>
        <dbReference type="ARBA" id="ARBA00004479"/>
    </source>
</evidence>
<dbReference type="PROSITE" id="PS50853">
    <property type="entry name" value="FN3"/>
    <property type="match status" value="6"/>
</dbReference>
<keyword evidence="10" id="KW-1185">Reference proteome</keyword>
<dbReference type="SUPFAM" id="SSF49265">
    <property type="entry name" value="Fibronectin type III"/>
    <property type="match status" value="4"/>
</dbReference>
<keyword evidence="6" id="KW-0325">Glycoprotein</keyword>
<feature type="domain" description="Fibronectin type-III" evidence="8">
    <location>
        <begin position="351"/>
        <end position="448"/>
    </location>
</feature>
<keyword evidence="2" id="KW-0812">Transmembrane</keyword>
<dbReference type="SMART" id="SM00060">
    <property type="entry name" value="FN3"/>
    <property type="match status" value="5"/>
</dbReference>
<dbReference type="CDD" id="cd00063">
    <property type="entry name" value="FN3"/>
    <property type="match status" value="6"/>
</dbReference>
<evidence type="ECO:0000256" key="2">
    <source>
        <dbReference type="ARBA" id="ARBA00022692"/>
    </source>
</evidence>
<dbReference type="PRINTS" id="PR00014">
    <property type="entry name" value="FNTYPEIII"/>
</dbReference>
<evidence type="ECO:0000313" key="10">
    <source>
        <dbReference type="Proteomes" id="UP001217089"/>
    </source>
</evidence>
<keyword evidence="4" id="KW-1133">Transmembrane helix</keyword>
<evidence type="ECO:0000256" key="3">
    <source>
        <dbReference type="ARBA" id="ARBA00022737"/>
    </source>
</evidence>
<keyword evidence="3" id="KW-0677">Repeat</keyword>
<accession>A0ABQ9F2L8</accession>
<dbReference type="PANTHER" id="PTHR13817">
    <property type="entry name" value="TITIN"/>
    <property type="match status" value="1"/>
</dbReference>
<gene>
    <name evidence="9" type="ORF">KUTeg_010998</name>
</gene>
<feature type="domain" description="Fibronectin type-III" evidence="8">
    <location>
        <begin position="1"/>
        <end position="45"/>
    </location>
</feature>
<dbReference type="PANTHER" id="PTHR13817:SF173">
    <property type="entry name" value="FRAZZLED"/>
    <property type="match status" value="1"/>
</dbReference>
<dbReference type="InterPro" id="IPR013783">
    <property type="entry name" value="Ig-like_fold"/>
</dbReference>
<evidence type="ECO:0000256" key="6">
    <source>
        <dbReference type="ARBA" id="ARBA00023180"/>
    </source>
</evidence>
<name>A0ABQ9F2L8_TEGGR</name>
<reference evidence="9 10" key="1">
    <citation type="submission" date="2022-12" db="EMBL/GenBank/DDBJ databases">
        <title>Chromosome-level genome of Tegillarca granosa.</title>
        <authorList>
            <person name="Kim J."/>
        </authorList>
    </citation>
    <scope>NUCLEOTIDE SEQUENCE [LARGE SCALE GENOMIC DNA]</scope>
    <source>
        <strain evidence="9">Teg-2019</strain>
        <tissue evidence="9">Adductor muscle</tissue>
    </source>
</reference>
<dbReference type="InterPro" id="IPR003961">
    <property type="entry name" value="FN3_dom"/>
</dbReference>
<evidence type="ECO:0000256" key="7">
    <source>
        <dbReference type="SAM" id="MobiDB-lite"/>
    </source>
</evidence>
<comment type="subcellular location">
    <subcellularLocation>
        <location evidence="1">Membrane</location>
        <topology evidence="1">Single-pass type I membrane protein</topology>
    </subcellularLocation>
</comment>
<feature type="domain" description="Fibronectin type-III" evidence="8">
    <location>
        <begin position="247"/>
        <end position="341"/>
    </location>
</feature>
<dbReference type="EMBL" id="JARBDR010000496">
    <property type="protein sequence ID" value="KAJ8311643.1"/>
    <property type="molecule type" value="Genomic_DNA"/>
</dbReference>
<dbReference type="Gene3D" id="2.60.40.10">
    <property type="entry name" value="Immunoglobulins"/>
    <property type="match status" value="6"/>
</dbReference>